<proteinExistence type="predicted"/>
<keyword evidence="1" id="KW-0812">Transmembrane</keyword>
<dbReference type="SUPFAM" id="SSF56801">
    <property type="entry name" value="Acetyl-CoA synthetase-like"/>
    <property type="match status" value="1"/>
</dbReference>
<feature type="transmembrane region" description="Helical" evidence="1">
    <location>
        <begin position="22"/>
        <end position="42"/>
    </location>
</feature>
<sequence>MDSNKSLLESLDAVIADAFADWNIYSTLITGGMVAFLVWSFVTSRDPDIHPFLLARQSTAFPVRKSGESAPYRSLETPHGFPLRSGLNVKDPGAPKWTTGRKGDLRDVWRAAVRGALDDEGKLTGKQGKIYTVLGRKAVEHSLDQVTQEINVIGRFLQEAKTKTMAVCLTDSMELLAAIFAGAFYGFKVVLIPHNLKAQDLSTLLQRAQADTLIAEAGALDLSLVAKNNRQLSQVVWVAKVGSRHMDWTEVPADVKGSLDVTVWHDLVDEKRDLAGLEVPSWDASSPSPSVTTVWPSASGVGEFIEFQPENLVAAIAGLLYSLPRNQRFHSNDLVLSIDSMSRSYPLCQIMAAIFAGASVALNSVAGEGVDFALATVGVSPTVIIASSRTMSQYHDKFMEPHSGIISSIARWLQVRNLEAGVMPSHGLFSQLANIGPTAELSLDKLRLLCISHRADADPQDRLTCGQLTDLRIFTGARVVYALTGPGVAGAISQTNVYDYRRFLGPNHFGAPLSSVEVLLTDIPSDEKFEGKITVSGPAVISGTVILPARGHIRDDHTLELVA</sequence>
<evidence type="ECO:0000256" key="1">
    <source>
        <dbReference type="SAM" id="Phobius"/>
    </source>
</evidence>
<dbReference type="Proteomes" id="UP000235023">
    <property type="component" value="Unassembled WGS sequence"/>
</dbReference>
<gene>
    <name evidence="2" type="ORF">BDW42DRAFT_168659</name>
</gene>
<organism evidence="2 3">
    <name type="scientific">Aspergillus taichungensis</name>
    <dbReference type="NCBI Taxonomy" id="482145"/>
    <lineage>
        <taxon>Eukaryota</taxon>
        <taxon>Fungi</taxon>
        <taxon>Dikarya</taxon>
        <taxon>Ascomycota</taxon>
        <taxon>Pezizomycotina</taxon>
        <taxon>Eurotiomycetes</taxon>
        <taxon>Eurotiomycetidae</taxon>
        <taxon>Eurotiales</taxon>
        <taxon>Aspergillaceae</taxon>
        <taxon>Aspergillus</taxon>
        <taxon>Aspergillus subgen. Circumdati</taxon>
    </lineage>
</organism>
<keyword evidence="1" id="KW-1133">Transmembrane helix</keyword>
<dbReference type="InterPro" id="IPR042099">
    <property type="entry name" value="ANL_N_sf"/>
</dbReference>
<dbReference type="GO" id="GO:0016020">
    <property type="term" value="C:membrane"/>
    <property type="evidence" value="ECO:0007669"/>
    <property type="project" value="TreeGrafter"/>
</dbReference>
<evidence type="ECO:0000313" key="2">
    <source>
        <dbReference type="EMBL" id="PLN81599.1"/>
    </source>
</evidence>
<dbReference type="Gene3D" id="3.40.50.12780">
    <property type="entry name" value="N-terminal domain of ligase-like"/>
    <property type="match status" value="1"/>
</dbReference>
<evidence type="ECO:0000313" key="3">
    <source>
        <dbReference type="Proteomes" id="UP000235023"/>
    </source>
</evidence>
<dbReference type="PANTHER" id="PTHR43272">
    <property type="entry name" value="LONG-CHAIN-FATTY-ACID--COA LIGASE"/>
    <property type="match status" value="1"/>
</dbReference>
<dbReference type="PANTHER" id="PTHR43272:SF11">
    <property type="entry name" value="AMP-DEPENDENT SYNTHETASE_LIGASE DOMAIN-CONTAINING PROTEIN"/>
    <property type="match status" value="1"/>
</dbReference>
<reference evidence="3" key="1">
    <citation type="submission" date="2017-12" db="EMBL/GenBank/DDBJ databases">
        <authorList>
            <consortium name="DOE Joint Genome Institute"/>
            <person name="Mondo S.J."/>
            <person name="Kjaerbolling I."/>
            <person name="Vesth T.C."/>
            <person name="Frisvad J.C."/>
            <person name="Nybo J.L."/>
            <person name="Theobald S."/>
            <person name="Kuo A."/>
            <person name="Bowyer P."/>
            <person name="Matsuda Y."/>
            <person name="Lyhne E.K."/>
            <person name="Kogle M.E."/>
            <person name="Clum A."/>
            <person name="Lipzen A."/>
            <person name="Salamov A."/>
            <person name="Ngan C.Y."/>
            <person name="Daum C."/>
            <person name="Chiniquy J."/>
            <person name="Barry K."/>
            <person name="LaButti K."/>
            <person name="Haridas S."/>
            <person name="Simmons B.A."/>
            <person name="Magnuson J.K."/>
            <person name="Mortensen U.H."/>
            <person name="Larsen T.O."/>
            <person name="Grigoriev I.V."/>
            <person name="Baker S.E."/>
            <person name="Andersen M.R."/>
            <person name="Nordberg H.P."/>
            <person name="Cantor M.N."/>
            <person name="Hua S.X."/>
        </authorList>
    </citation>
    <scope>NUCLEOTIDE SEQUENCE [LARGE SCALE GENOMIC DNA]</scope>
    <source>
        <strain evidence="3">IBT 19404</strain>
    </source>
</reference>
<accession>A0A2J5HW20</accession>
<evidence type="ECO:0008006" key="4">
    <source>
        <dbReference type="Google" id="ProtNLM"/>
    </source>
</evidence>
<dbReference type="GO" id="GO:0004467">
    <property type="term" value="F:long-chain fatty acid-CoA ligase activity"/>
    <property type="evidence" value="ECO:0007669"/>
    <property type="project" value="TreeGrafter"/>
</dbReference>
<dbReference type="OrthoDB" id="4138492at2759"/>
<keyword evidence="1" id="KW-0472">Membrane</keyword>
<keyword evidence="3" id="KW-1185">Reference proteome</keyword>
<dbReference type="EMBL" id="KZ559535">
    <property type="protein sequence ID" value="PLN81599.1"/>
    <property type="molecule type" value="Genomic_DNA"/>
</dbReference>
<dbReference type="AlphaFoldDB" id="A0A2J5HW20"/>
<name>A0A2J5HW20_9EURO</name>
<dbReference type="GO" id="GO:0005783">
    <property type="term" value="C:endoplasmic reticulum"/>
    <property type="evidence" value="ECO:0007669"/>
    <property type="project" value="TreeGrafter"/>
</dbReference>
<protein>
    <recommendedName>
        <fullName evidence="4">AMP-dependent synthetase/ligase domain-containing protein</fullName>
    </recommendedName>
</protein>